<organism evidence="3 4">
    <name type="scientific">Trichoplax adhaerens</name>
    <name type="common">Trichoplax reptans</name>
    <dbReference type="NCBI Taxonomy" id="10228"/>
    <lineage>
        <taxon>Eukaryota</taxon>
        <taxon>Metazoa</taxon>
        <taxon>Placozoa</taxon>
        <taxon>Uniplacotomia</taxon>
        <taxon>Trichoplacea</taxon>
        <taxon>Trichoplacidae</taxon>
        <taxon>Trichoplax</taxon>
    </lineage>
</organism>
<dbReference type="SMART" id="SM00114">
    <property type="entry name" value="CARD"/>
    <property type="match status" value="1"/>
</dbReference>
<dbReference type="EMBL" id="DS985257">
    <property type="protein sequence ID" value="EDV20711.1"/>
    <property type="molecule type" value="Genomic_DNA"/>
</dbReference>
<dbReference type="SUPFAM" id="SSF47986">
    <property type="entry name" value="DEATH domain"/>
    <property type="match status" value="2"/>
</dbReference>
<proteinExistence type="predicted"/>
<dbReference type="RefSeq" id="XP_002116652.1">
    <property type="nucleotide sequence ID" value="XM_002116616.1"/>
</dbReference>
<dbReference type="CDD" id="cd01670">
    <property type="entry name" value="Death"/>
    <property type="match status" value="1"/>
</dbReference>
<gene>
    <name evidence="3" type="ORF">TRIADDRAFT_60656</name>
</gene>
<dbReference type="InterPro" id="IPR011029">
    <property type="entry name" value="DEATH-like_dom_sf"/>
</dbReference>
<reference evidence="3 4" key="1">
    <citation type="journal article" date="2008" name="Nature">
        <title>The Trichoplax genome and the nature of placozoans.</title>
        <authorList>
            <person name="Srivastava M."/>
            <person name="Begovic E."/>
            <person name="Chapman J."/>
            <person name="Putnam N.H."/>
            <person name="Hellsten U."/>
            <person name="Kawashima T."/>
            <person name="Kuo A."/>
            <person name="Mitros T."/>
            <person name="Salamov A."/>
            <person name="Carpenter M.L."/>
            <person name="Signorovitch A.Y."/>
            <person name="Moreno M.A."/>
            <person name="Kamm K."/>
            <person name="Grimwood J."/>
            <person name="Schmutz J."/>
            <person name="Shapiro H."/>
            <person name="Grigoriev I.V."/>
            <person name="Buss L.W."/>
            <person name="Schierwater B."/>
            <person name="Dellaporta S.L."/>
            <person name="Rokhsar D.S."/>
        </authorList>
    </citation>
    <scope>NUCLEOTIDE SEQUENCE [LARGE SCALE GENOMIC DNA]</scope>
    <source>
        <strain evidence="3 4">Grell-BS-1999</strain>
    </source>
</reference>
<dbReference type="GO" id="GO:0070513">
    <property type="term" value="F:death domain binding"/>
    <property type="evidence" value="ECO:0007669"/>
    <property type="project" value="InterPro"/>
</dbReference>
<evidence type="ECO:0000259" key="1">
    <source>
        <dbReference type="PROSITE" id="PS50017"/>
    </source>
</evidence>
<dbReference type="InterPro" id="IPR000488">
    <property type="entry name" value="Death_dom"/>
</dbReference>
<dbReference type="STRING" id="10228.B3S909"/>
<dbReference type="OrthoDB" id="10031931at2759"/>
<dbReference type="PANTHER" id="PTHR15034:SF5">
    <property type="entry name" value="DEATH DOMAIN-CONTAINING PROTEIN CRADD"/>
    <property type="match status" value="1"/>
</dbReference>
<sequence>MSSGSMTQEHREILRASRMLLAQKCRDQISPICEYLLEAEILTFCHKQVIESKSTAFEKVRTLLNILPERGDRAFDEFCNALTYCEITVENFNSGLGSILQESEISRKEETAMQNAMNPNQDEGRRRETFMYIADRIKSKKLKEFGRKLKLQPNDVDDIADTSDGRIDKCIHLLEAWNTTFTAEATFDVLLSVLKSCKETLIDDELK</sequence>
<accession>B3S909</accession>
<dbReference type="InterPro" id="IPR037939">
    <property type="entry name" value="CRADD"/>
</dbReference>
<dbReference type="InterPro" id="IPR001315">
    <property type="entry name" value="CARD"/>
</dbReference>
<dbReference type="GO" id="GO:0007165">
    <property type="term" value="P:signal transduction"/>
    <property type="evidence" value="ECO:0007669"/>
    <property type="project" value="InterPro"/>
</dbReference>
<dbReference type="Gene3D" id="1.10.533.10">
    <property type="entry name" value="Death Domain, Fas"/>
    <property type="match status" value="2"/>
</dbReference>
<protein>
    <recommendedName>
        <fullName evidence="5">Death domain-containing protein</fullName>
    </recommendedName>
</protein>
<dbReference type="PhylomeDB" id="B3S909"/>
<dbReference type="CTD" id="6757950"/>
<dbReference type="KEGG" id="tad:TRIADDRAFT_60656"/>
<evidence type="ECO:0008006" key="5">
    <source>
        <dbReference type="Google" id="ProtNLM"/>
    </source>
</evidence>
<feature type="domain" description="Death" evidence="1">
    <location>
        <begin position="143"/>
        <end position="207"/>
    </location>
</feature>
<dbReference type="GO" id="GO:2001235">
    <property type="term" value="P:positive regulation of apoptotic signaling pathway"/>
    <property type="evidence" value="ECO:0000318"/>
    <property type="project" value="GO_Central"/>
</dbReference>
<dbReference type="Pfam" id="PF00619">
    <property type="entry name" value="CARD"/>
    <property type="match status" value="1"/>
</dbReference>
<dbReference type="GeneID" id="6757950"/>
<dbReference type="GO" id="GO:0002020">
    <property type="term" value="F:protease binding"/>
    <property type="evidence" value="ECO:0007669"/>
    <property type="project" value="InterPro"/>
</dbReference>
<evidence type="ECO:0000259" key="2">
    <source>
        <dbReference type="PROSITE" id="PS50209"/>
    </source>
</evidence>
<evidence type="ECO:0000313" key="4">
    <source>
        <dbReference type="Proteomes" id="UP000009022"/>
    </source>
</evidence>
<dbReference type="AlphaFoldDB" id="B3S909"/>
<name>B3S909_TRIAD</name>
<dbReference type="Proteomes" id="UP000009022">
    <property type="component" value="Unassembled WGS sequence"/>
</dbReference>
<dbReference type="Pfam" id="PF00531">
    <property type="entry name" value="Death"/>
    <property type="match status" value="1"/>
</dbReference>
<dbReference type="HOGENOM" id="CLU_1327882_0_0_1"/>
<keyword evidence="4" id="KW-1185">Reference proteome</keyword>
<evidence type="ECO:0000313" key="3">
    <source>
        <dbReference type="EMBL" id="EDV20711.1"/>
    </source>
</evidence>
<dbReference type="InParanoid" id="B3S909"/>
<dbReference type="GO" id="GO:0005737">
    <property type="term" value="C:cytoplasm"/>
    <property type="evidence" value="ECO:0000318"/>
    <property type="project" value="GO_Central"/>
</dbReference>
<dbReference type="PANTHER" id="PTHR15034">
    <property type="entry name" value="DEATH DOMAIN-CONTAINING PROTEIN CRADD"/>
    <property type="match status" value="1"/>
</dbReference>
<dbReference type="PROSITE" id="PS50209">
    <property type="entry name" value="CARD"/>
    <property type="match status" value="1"/>
</dbReference>
<dbReference type="CDD" id="cd01671">
    <property type="entry name" value="CARD"/>
    <property type="match status" value="1"/>
</dbReference>
<dbReference type="PROSITE" id="PS50017">
    <property type="entry name" value="DEATH_DOMAIN"/>
    <property type="match status" value="1"/>
</dbReference>
<feature type="domain" description="CARD" evidence="2">
    <location>
        <begin position="6"/>
        <end position="82"/>
    </location>
</feature>